<dbReference type="InterPro" id="IPR027417">
    <property type="entry name" value="P-loop_NTPase"/>
</dbReference>
<evidence type="ECO:0000256" key="1">
    <source>
        <dbReference type="ARBA" id="ARBA00022741"/>
    </source>
</evidence>
<comment type="caution">
    <text evidence="6">The sequence shown here is derived from an EMBL/GenBank/DDBJ whole genome shotgun (WGS) entry which is preliminary data.</text>
</comment>
<reference evidence="6 7" key="1">
    <citation type="submission" date="2017-01" db="EMBL/GenBank/DDBJ databases">
        <title>Draft genome sequence of Bacillus oleronius.</title>
        <authorList>
            <person name="Allam M."/>
        </authorList>
    </citation>
    <scope>NUCLEOTIDE SEQUENCE [LARGE SCALE GENOMIC DNA]</scope>
    <source>
        <strain evidence="6 7">DSM 9356</strain>
    </source>
</reference>
<dbReference type="Pfam" id="PF16203">
    <property type="entry name" value="ERCC3_RAD25_C"/>
    <property type="match status" value="1"/>
</dbReference>
<dbReference type="SUPFAM" id="SSF52540">
    <property type="entry name" value="P-loop containing nucleoside triphosphate hydrolases"/>
    <property type="match status" value="1"/>
</dbReference>
<dbReference type="AlphaFoldDB" id="A0A8E2I582"/>
<keyword evidence="4" id="KW-0067">ATP-binding</keyword>
<dbReference type="GO" id="GO:0016787">
    <property type="term" value="F:hydrolase activity"/>
    <property type="evidence" value="ECO:0007669"/>
    <property type="project" value="UniProtKB-KW"/>
</dbReference>
<dbReference type="InterPro" id="IPR014001">
    <property type="entry name" value="Helicase_ATP-bd"/>
</dbReference>
<protein>
    <recommendedName>
        <fullName evidence="5">Helicase ATP-binding domain-containing protein</fullName>
    </recommendedName>
</protein>
<dbReference type="RefSeq" id="WP_071977060.1">
    <property type="nucleotide sequence ID" value="NZ_CP065424.1"/>
</dbReference>
<dbReference type="Proteomes" id="UP000189761">
    <property type="component" value="Unassembled WGS sequence"/>
</dbReference>
<evidence type="ECO:0000256" key="2">
    <source>
        <dbReference type="ARBA" id="ARBA00022801"/>
    </source>
</evidence>
<dbReference type="GO" id="GO:0005524">
    <property type="term" value="F:ATP binding"/>
    <property type="evidence" value="ECO:0007669"/>
    <property type="project" value="UniProtKB-KW"/>
</dbReference>
<accession>A0A8E2I582</accession>
<dbReference type="PANTHER" id="PTHR11274">
    <property type="entry name" value="RAD25/XP-B DNA REPAIR HELICASE"/>
    <property type="match status" value="1"/>
</dbReference>
<name>A0A8E2I582_9BACI</name>
<dbReference type="PANTHER" id="PTHR11274:SF0">
    <property type="entry name" value="GENERAL TRANSCRIPTION AND DNA REPAIR FACTOR IIH HELICASE SUBUNIT XPB"/>
    <property type="match status" value="1"/>
</dbReference>
<keyword evidence="3" id="KW-0347">Helicase</keyword>
<dbReference type="InterPro" id="IPR050615">
    <property type="entry name" value="ATP-dep_DNA_Helicase"/>
</dbReference>
<keyword evidence="1" id="KW-0547">Nucleotide-binding</keyword>
<keyword evidence="7" id="KW-1185">Reference proteome</keyword>
<evidence type="ECO:0000313" key="6">
    <source>
        <dbReference type="EMBL" id="OOP66552.1"/>
    </source>
</evidence>
<evidence type="ECO:0000256" key="4">
    <source>
        <dbReference type="ARBA" id="ARBA00022840"/>
    </source>
</evidence>
<dbReference type="EMBL" id="MTLA01000297">
    <property type="protein sequence ID" value="OOP66552.1"/>
    <property type="molecule type" value="Genomic_DNA"/>
</dbReference>
<dbReference type="GO" id="GO:0004386">
    <property type="term" value="F:helicase activity"/>
    <property type="evidence" value="ECO:0007669"/>
    <property type="project" value="UniProtKB-KW"/>
</dbReference>
<evidence type="ECO:0000259" key="5">
    <source>
        <dbReference type="PROSITE" id="PS51192"/>
    </source>
</evidence>
<gene>
    <name evidence="6" type="ORF">BWZ43_20370</name>
</gene>
<dbReference type="PROSITE" id="PS51192">
    <property type="entry name" value="HELICASE_ATP_BIND_1"/>
    <property type="match status" value="1"/>
</dbReference>
<evidence type="ECO:0000256" key="3">
    <source>
        <dbReference type="ARBA" id="ARBA00022806"/>
    </source>
</evidence>
<sequence length="333" mass="38551">MGLKIMEALKTSTLIIVEDKYKVENWKRGILENTDLTESNISVFNPNMRKLKPVTIGTYSGLCDFADQLQGFGFVIYDDAHVFPTPKHEKTIDIPSANKLALASTLARSDGNGNLVLALIGPKWYEVLYLTLVHQKVHVPVTCIEVKIPLPTEEQQHYLSRDPHKKVNADSLNSNKAKIVHILLKKEVTKRLLLVSYFQEVINQFRDRFKFDILDSHLNEEERLNIINAFNEQKIDKLLTASKLIEHMPLSMVEVMIALSHQQGSEREEYLRLGKLLPAEFGKEKAVLYSLISENTEEERYYSKRRRKLINQGFHYQIKKFQDLMERGEFFES</sequence>
<proteinExistence type="predicted"/>
<feature type="domain" description="Helicase ATP-binding" evidence="5">
    <location>
        <begin position="1"/>
        <end position="124"/>
    </location>
</feature>
<dbReference type="InterPro" id="IPR032438">
    <property type="entry name" value="ERCC3_RAD25_C"/>
</dbReference>
<organism evidence="6 7">
    <name type="scientific">Heyndrickxia oleronia</name>
    <dbReference type="NCBI Taxonomy" id="38875"/>
    <lineage>
        <taxon>Bacteria</taxon>
        <taxon>Bacillati</taxon>
        <taxon>Bacillota</taxon>
        <taxon>Bacilli</taxon>
        <taxon>Bacillales</taxon>
        <taxon>Bacillaceae</taxon>
        <taxon>Heyndrickxia</taxon>
    </lineage>
</organism>
<keyword evidence="2" id="KW-0378">Hydrolase</keyword>
<dbReference type="Gene3D" id="3.40.50.300">
    <property type="entry name" value="P-loop containing nucleotide triphosphate hydrolases"/>
    <property type="match status" value="2"/>
</dbReference>
<evidence type="ECO:0000313" key="7">
    <source>
        <dbReference type="Proteomes" id="UP000189761"/>
    </source>
</evidence>